<feature type="region of interest" description="Disordered" evidence="1">
    <location>
        <begin position="132"/>
        <end position="157"/>
    </location>
</feature>
<evidence type="ECO:0000256" key="1">
    <source>
        <dbReference type="SAM" id="MobiDB-lite"/>
    </source>
</evidence>
<comment type="caution">
    <text evidence="2">The sequence shown here is derived from an EMBL/GenBank/DDBJ whole genome shotgun (WGS) entry which is preliminary data.</text>
</comment>
<organism evidence="2 3">
    <name type="scientific">Streptomyces olivaceiscleroticus</name>
    <dbReference type="NCBI Taxonomy" id="68245"/>
    <lineage>
        <taxon>Bacteria</taxon>
        <taxon>Bacillati</taxon>
        <taxon>Actinomycetota</taxon>
        <taxon>Actinomycetes</taxon>
        <taxon>Kitasatosporales</taxon>
        <taxon>Streptomycetaceae</taxon>
        <taxon>Streptomyces</taxon>
    </lineage>
</organism>
<dbReference type="EMBL" id="BAAABY010000039">
    <property type="protein sequence ID" value="GAA0482649.1"/>
    <property type="molecule type" value="Genomic_DNA"/>
</dbReference>
<feature type="compositionally biased region" description="Low complexity" evidence="1">
    <location>
        <begin position="138"/>
        <end position="152"/>
    </location>
</feature>
<name>A0ABN1ARZ5_9ACTN</name>
<evidence type="ECO:0000313" key="2">
    <source>
        <dbReference type="EMBL" id="GAA0482649.1"/>
    </source>
</evidence>
<accession>A0ABN1ARZ5</accession>
<dbReference type="Proteomes" id="UP001500909">
    <property type="component" value="Unassembled WGS sequence"/>
</dbReference>
<sequence length="178" mass="19987">MRGAAVAEPWEQQAGESPQAIEAFAAYRDLGPARSVTKVARELHESRTLLGRWSRRYAWVMRATAYDREQDRVFLAEQRQARRDIARRHAKLAQAFLGKAVARLQGLDPRELSLSELLRYFQVAAAIGRRSVGEEPADAGAGAEEQGAEVAALTDEERRARMDQLRRELESRLSEGAQ</sequence>
<keyword evidence="3" id="KW-1185">Reference proteome</keyword>
<protein>
    <recommendedName>
        <fullName evidence="4">Transposase</fullName>
    </recommendedName>
</protein>
<evidence type="ECO:0000313" key="3">
    <source>
        <dbReference type="Proteomes" id="UP001500909"/>
    </source>
</evidence>
<proteinExistence type="predicted"/>
<gene>
    <name evidence="2" type="ORF">GCM10010361_54400</name>
</gene>
<evidence type="ECO:0008006" key="4">
    <source>
        <dbReference type="Google" id="ProtNLM"/>
    </source>
</evidence>
<reference evidence="2 3" key="1">
    <citation type="journal article" date="2019" name="Int. J. Syst. Evol. Microbiol.">
        <title>The Global Catalogue of Microorganisms (GCM) 10K type strain sequencing project: providing services to taxonomists for standard genome sequencing and annotation.</title>
        <authorList>
            <consortium name="The Broad Institute Genomics Platform"/>
            <consortium name="The Broad Institute Genome Sequencing Center for Infectious Disease"/>
            <person name="Wu L."/>
            <person name="Ma J."/>
        </authorList>
    </citation>
    <scope>NUCLEOTIDE SEQUENCE [LARGE SCALE GENOMIC DNA]</scope>
    <source>
        <strain evidence="2 3">JCM 4805</strain>
    </source>
</reference>